<keyword evidence="2" id="KW-1185">Reference proteome</keyword>
<reference evidence="2" key="1">
    <citation type="journal article" date="2019" name="Int. J. Syst. Evol. Microbiol.">
        <title>The Global Catalogue of Microorganisms (GCM) 10K type strain sequencing project: providing services to taxonomists for standard genome sequencing and annotation.</title>
        <authorList>
            <consortium name="The Broad Institute Genomics Platform"/>
            <consortium name="The Broad Institute Genome Sequencing Center for Infectious Disease"/>
            <person name="Wu L."/>
            <person name="Ma J."/>
        </authorList>
    </citation>
    <scope>NUCLEOTIDE SEQUENCE [LARGE SCALE GENOMIC DNA]</scope>
    <source>
        <strain evidence="2">SHR3</strain>
    </source>
</reference>
<comment type="caution">
    <text evidence="1">The sequence shown here is derived from an EMBL/GenBank/DDBJ whole genome shotgun (WGS) entry which is preliminary data.</text>
</comment>
<evidence type="ECO:0000313" key="2">
    <source>
        <dbReference type="Proteomes" id="UP001595974"/>
    </source>
</evidence>
<gene>
    <name evidence="1" type="ORF">ACFPTN_11815</name>
</gene>
<dbReference type="EMBL" id="JBHSOG010000047">
    <property type="protein sequence ID" value="MFC5770060.1"/>
    <property type="molecule type" value="Genomic_DNA"/>
</dbReference>
<accession>A0ABW1AS15</accession>
<evidence type="ECO:0000313" key="1">
    <source>
        <dbReference type="EMBL" id="MFC5770060.1"/>
    </source>
</evidence>
<organism evidence="1 2">
    <name type="scientific">Thauera sinica</name>
    <dbReference type="NCBI Taxonomy" id="2665146"/>
    <lineage>
        <taxon>Bacteria</taxon>
        <taxon>Pseudomonadati</taxon>
        <taxon>Pseudomonadota</taxon>
        <taxon>Betaproteobacteria</taxon>
        <taxon>Rhodocyclales</taxon>
        <taxon>Zoogloeaceae</taxon>
        <taxon>Thauera</taxon>
    </lineage>
</organism>
<sequence length="203" mass="23623">MLLSIFNQQPAEHSMGSTARKAVRNADRVMGLEQAMFDWRSRHVILVLTLTYKPEWQHEITLDIIRQHRDQLLNNRRGNALLRGINGYVWKIEEGHDAGGLHLHVVIFYNGNHRADIHIARSIGDYWVNVITHDKGAYWNSNAQKEHHARYGHGIGTGQIDRHDHDRREALRQNLLYLAKNDQHVTTRMNPHYRTFGTSQFPA</sequence>
<name>A0ABW1AS15_9RHOO</name>
<protein>
    <submittedName>
        <fullName evidence="1">Inovirus-type Gp2 protein</fullName>
    </submittedName>
</protein>
<dbReference type="RefSeq" id="WP_232516538.1">
    <property type="nucleotide sequence ID" value="NZ_JBHSOG010000047.1"/>
</dbReference>
<proteinExistence type="predicted"/>
<dbReference type="Proteomes" id="UP001595974">
    <property type="component" value="Unassembled WGS sequence"/>
</dbReference>